<dbReference type="InterPro" id="IPR017441">
    <property type="entry name" value="Protein_kinase_ATP_BS"/>
</dbReference>
<gene>
    <name evidence="23" type="ORF">ZOSMA_68G00170</name>
</gene>
<protein>
    <recommendedName>
        <fullName evidence="3">non-specific serine/threonine protein kinase</fullName>
        <ecNumber evidence="3">2.7.11.1</ecNumber>
    </recommendedName>
</protein>
<dbReference type="InterPro" id="IPR008271">
    <property type="entry name" value="Ser/Thr_kinase_AS"/>
</dbReference>
<comment type="subcellular location">
    <subcellularLocation>
        <location evidence="1">Cell membrane</location>
        <topology evidence="1">Single-pass membrane protein</topology>
    </subcellularLocation>
</comment>
<keyword evidence="16" id="KW-0325">Glycoprotein</keyword>
<keyword evidence="10 19" id="KW-0547">Nucleotide-binding</keyword>
<evidence type="ECO:0000313" key="23">
    <source>
        <dbReference type="EMBL" id="KMZ59430.1"/>
    </source>
</evidence>
<dbReference type="Gene3D" id="3.30.200.20">
    <property type="entry name" value="Phosphorylase Kinase, domain 1"/>
    <property type="match status" value="1"/>
</dbReference>
<evidence type="ECO:0000256" key="3">
    <source>
        <dbReference type="ARBA" id="ARBA00012513"/>
    </source>
</evidence>
<dbReference type="GO" id="GO:0048638">
    <property type="term" value="P:regulation of developmental growth"/>
    <property type="evidence" value="ECO:0007669"/>
    <property type="project" value="UniProtKB-ARBA"/>
</dbReference>
<evidence type="ECO:0000256" key="2">
    <source>
        <dbReference type="ARBA" id="ARBA00008684"/>
    </source>
</evidence>
<evidence type="ECO:0000256" key="5">
    <source>
        <dbReference type="ARBA" id="ARBA00022614"/>
    </source>
</evidence>
<dbReference type="PROSITE" id="PS50011">
    <property type="entry name" value="PROTEIN_KINASE_DOM"/>
    <property type="match status" value="1"/>
</dbReference>
<dbReference type="Pfam" id="PF08263">
    <property type="entry name" value="LRRNT_2"/>
    <property type="match status" value="1"/>
</dbReference>
<dbReference type="Proteomes" id="UP000036987">
    <property type="component" value="Unassembled WGS sequence"/>
</dbReference>
<dbReference type="SUPFAM" id="SSF56112">
    <property type="entry name" value="Protein kinase-like (PK-like)"/>
    <property type="match status" value="1"/>
</dbReference>
<comment type="catalytic activity">
    <reaction evidence="17">
        <text>L-threonyl-[protein] + ATP = O-phospho-L-threonyl-[protein] + ADP + H(+)</text>
        <dbReference type="Rhea" id="RHEA:46608"/>
        <dbReference type="Rhea" id="RHEA-COMP:11060"/>
        <dbReference type="Rhea" id="RHEA-COMP:11605"/>
        <dbReference type="ChEBI" id="CHEBI:15378"/>
        <dbReference type="ChEBI" id="CHEBI:30013"/>
        <dbReference type="ChEBI" id="CHEBI:30616"/>
        <dbReference type="ChEBI" id="CHEBI:61977"/>
        <dbReference type="ChEBI" id="CHEBI:456216"/>
        <dbReference type="EC" id="2.7.11.1"/>
    </reaction>
</comment>
<dbReference type="Pfam" id="PF00560">
    <property type="entry name" value="LRR_1"/>
    <property type="match status" value="2"/>
</dbReference>
<dbReference type="GO" id="GO:0009742">
    <property type="term" value="P:brassinosteroid mediated signaling pathway"/>
    <property type="evidence" value="ECO:0007669"/>
    <property type="project" value="UniProtKB-ARBA"/>
</dbReference>
<dbReference type="STRING" id="29655.A0A0K9NTZ6"/>
<dbReference type="EMBL" id="LFYR01001785">
    <property type="protein sequence ID" value="KMZ59430.1"/>
    <property type="molecule type" value="Genomic_DNA"/>
</dbReference>
<keyword evidence="4" id="KW-0723">Serine/threonine-protein kinase</keyword>
<dbReference type="GO" id="GO:0004675">
    <property type="term" value="F:transmembrane receptor protein serine/threonine kinase activity"/>
    <property type="evidence" value="ECO:0000318"/>
    <property type="project" value="GO_Central"/>
</dbReference>
<evidence type="ECO:0000256" key="16">
    <source>
        <dbReference type="ARBA" id="ARBA00023180"/>
    </source>
</evidence>
<dbReference type="PROSITE" id="PS00107">
    <property type="entry name" value="PROTEIN_KINASE_ATP"/>
    <property type="match status" value="1"/>
</dbReference>
<dbReference type="SMART" id="SM00220">
    <property type="entry name" value="S_TKc"/>
    <property type="match status" value="1"/>
</dbReference>
<comment type="caution">
    <text evidence="23">The sequence shown here is derived from an EMBL/GenBank/DDBJ whole genome shotgun (WGS) entry which is preliminary data.</text>
</comment>
<keyword evidence="11 23" id="KW-0418">Kinase</keyword>
<dbReference type="PROSITE" id="PS00108">
    <property type="entry name" value="PROTEIN_KINASE_ST"/>
    <property type="match status" value="1"/>
</dbReference>
<dbReference type="OMA" id="MWVPVAP"/>
<keyword evidence="14 21" id="KW-0472">Membrane</keyword>
<dbReference type="GO" id="GO:0005886">
    <property type="term" value="C:plasma membrane"/>
    <property type="evidence" value="ECO:0000318"/>
    <property type="project" value="GO_Central"/>
</dbReference>
<dbReference type="InterPro" id="IPR011009">
    <property type="entry name" value="Kinase-like_dom_sf"/>
</dbReference>
<evidence type="ECO:0000256" key="11">
    <source>
        <dbReference type="ARBA" id="ARBA00022777"/>
    </source>
</evidence>
<evidence type="ECO:0000256" key="14">
    <source>
        <dbReference type="ARBA" id="ARBA00023136"/>
    </source>
</evidence>
<dbReference type="InterPro" id="IPR013210">
    <property type="entry name" value="LRR_N_plant-typ"/>
</dbReference>
<dbReference type="FunFam" id="3.30.200.20:FF:000015">
    <property type="entry name" value="Somatic embryogenesis receptor kinase 1"/>
    <property type="match status" value="1"/>
</dbReference>
<feature type="region of interest" description="Disordered" evidence="20">
    <location>
        <begin position="217"/>
        <end position="237"/>
    </location>
</feature>
<feature type="transmembrane region" description="Helical" evidence="21">
    <location>
        <begin position="6"/>
        <end position="29"/>
    </location>
</feature>
<dbReference type="Pfam" id="PF07714">
    <property type="entry name" value="PK_Tyr_Ser-Thr"/>
    <property type="match status" value="1"/>
</dbReference>
<dbReference type="InterPro" id="IPR001611">
    <property type="entry name" value="Leu-rich_rpt"/>
</dbReference>
<evidence type="ECO:0000256" key="4">
    <source>
        <dbReference type="ARBA" id="ARBA00022527"/>
    </source>
</evidence>
<evidence type="ECO:0000256" key="9">
    <source>
        <dbReference type="ARBA" id="ARBA00022737"/>
    </source>
</evidence>
<dbReference type="GO" id="GO:0007165">
    <property type="term" value="P:signal transduction"/>
    <property type="evidence" value="ECO:0000318"/>
    <property type="project" value="GO_Central"/>
</dbReference>
<dbReference type="EC" id="2.7.11.1" evidence="3"/>
<evidence type="ECO:0000256" key="1">
    <source>
        <dbReference type="ARBA" id="ARBA00004162"/>
    </source>
</evidence>
<evidence type="ECO:0000256" key="8">
    <source>
        <dbReference type="ARBA" id="ARBA00022729"/>
    </source>
</evidence>
<keyword evidence="15 23" id="KW-0675">Receptor</keyword>
<name>A0A0K9NTZ6_ZOSMR</name>
<keyword evidence="7 21" id="KW-0812">Transmembrane</keyword>
<comment type="catalytic activity">
    <reaction evidence="18">
        <text>L-seryl-[protein] + ATP = O-phospho-L-seryl-[protein] + ADP + H(+)</text>
        <dbReference type="Rhea" id="RHEA:17989"/>
        <dbReference type="Rhea" id="RHEA-COMP:9863"/>
        <dbReference type="Rhea" id="RHEA-COMP:11604"/>
        <dbReference type="ChEBI" id="CHEBI:15378"/>
        <dbReference type="ChEBI" id="CHEBI:29999"/>
        <dbReference type="ChEBI" id="CHEBI:30616"/>
        <dbReference type="ChEBI" id="CHEBI:83421"/>
        <dbReference type="ChEBI" id="CHEBI:456216"/>
        <dbReference type="EC" id="2.7.11.1"/>
    </reaction>
</comment>
<keyword evidence="12 19" id="KW-0067">ATP-binding</keyword>
<evidence type="ECO:0000256" key="17">
    <source>
        <dbReference type="ARBA" id="ARBA00047899"/>
    </source>
</evidence>
<evidence type="ECO:0000256" key="10">
    <source>
        <dbReference type="ARBA" id="ARBA00022741"/>
    </source>
</evidence>
<evidence type="ECO:0000256" key="13">
    <source>
        <dbReference type="ARBA" id="ARBA00022989"/>
    </source>
</evidence>
<reference evidence="24" key="1">
    <citation type="journal article" date="2016" name="Nature">
        <title>The genome of the seagrass Zostera marina reveals angiosperm adaptation to the sea.</title>
        <authorList>
            <person name="Olsen J.L."/>
            <person name="Rouze P."/>
            <person name="Verhelst B."/>
            <person name="Lin Y.-C."/>
            <person name="Bayer T."/>
            <person name="Collen J."/>
            <person name="Dattolo E."/>
            <person name="De Paoli E."/>
            <person name="Dittami S."/>
            <person name="Maumus F."/>
            <person name="Michel G."/>
            <person name="Kersting A."/>
            <person name="Lauritano C."/>
            <person name="Lohaus R."/>
            <person name="Toepel M."/>
            <person name="Tonon T."/>
            <person name="Vanneste K."/>
            <person name="Amirebrahimi M."/>
            <person name="Brakel J."/>
            <person name="Bostroem C."/>
            <person name="Chovatia M."/>
            <person name="Grimwood J."/>
            <person name="Jenkins J.W."/>
            <person name="Jueterbock A."/>
            <person name="Mraz A."/>
            <person name="Stam W.T."/>
            <person name="Tice H."/>
            <person name="Bornberg-Bauer E."/>
            <person name="Green P.J."/>
            <person name="Pearson G.A."/>
            <person name="Procaccini G."/>
            <person name="Duarte C.M."/>
            <person name="Schmutz J."/>
            <person name="Reusch T.B.H."/>
            <person name="Van de Peer Y."/>
        </authorList>
    </citation>
    <scope>NUCLEOTIDE SEQUENCE [LARGE SCALE GENOMIC DNA]</scope>
    <source>
        <strain evidence="24">cv. Finnish</strain>
    </source>
</reference>
<dbReference type="OrthoDB" id="749055at2759"/>
<evidence type="ECO:0000256" key="12">
    <source>
        <dbReference type="ARBA" id="ARBA00022840"/>
    </source>
</evidence>
<feature type="binding site" evidence="19">
    <location>
        <position position="337"/>
    </location>
    <ligand>
        <name>ATP</name>
        <dbReference type="ChEBI" id="CHEBI:30616"/>
    </ligand>
</feature>
<keyword evidence="13 21" id="KW-1133">Transmembrane helix</keyword>
<feature type="transmembrane region" description="Helical" evidence="21">
    <location>
        <begin position="246"/>
        <end position="269"/>
    </location>
</feature>
<dbReference type="InterPro" id="IPR001245">
    <property type="entry name" value="Ser-Thr/Tyr_kinase_cat_dom"/>
</dbReference>
<evidence type="ECO:0000256" key="19">
    <source>
        <dbReference type="PROSITE-ProRule" id="PRU10141"/>
    </source>
</evidence>
<comment type="similarity">
    <text evidence="2">Belongs to the protein kinase superfamily. Ser/Thr protein kinase family.</text>
</comment>
<evidence type="ECO:0000256" key="7">
    <source>
        <dbReference type="ARBA" id="ARBA00022692"/>
    </source>
</evidence>
<evidence type="ECO:0000313" key="24">
    <source>
        <dbReference type="Proteomes" id="UP000036987"/>
    </source>
</evidence>
<dbReference type="SUPFAM" id="SSF52058">
    <property type="entry name" value="L domain-like"/>
    <property type="match status" value="1"/>
</dbReference>
<evidence type="ECO:0000256" key="20">
    <source>
        <dbReference type="SAM" id="MobiDB-lite"/>
    </source>
</evidence>
<dbReference type="FunFam" id="1.10.510.10:FF:000016">
    <property type="entry name" value="Somatic embryogenesis receptor-like kinase 1"/>
    <property type="match status" value="1"/>
</dbReference>
<evidence type="ECO:0000259" key="22">
    <source>
        <dbReference type="PROSITE" id="PS50011"/>
    </source>
</evidence>
<feature type="domain" description="Protein kinase" evidence="22">
    <location>
        <begin position="309"/>
        <end position="589"/>
    </location>
</feature>
<keyword evidence="24" id="KW-1185">Reference proteome</keyword>
<accession>A0A0K9NTZ6</accession>
<evidence type="ECO:0000256" key="15">
    <source>
        <dbReference type="ARBA" id="ARBA00023170"/>
    </source>
</evidence>
<dbReference type="Gene3D" id="3.80.10.10">
    <property type="entry name" value="Ribonuclease Inhibitor"/>
    <property type="match status" value="1"/>
</dbReference>
<proteinExistence type="inferred from homology"/>
<dbReference type="InterPro" id="IPR000719">
    <property type="entry name" value="Prot_kinase_dom"/>
</dbReference>
<evidence type="ECO:0000256" key="18">
    <source>
        <dbReference type="ARBA" id="ARBA00048679"/>
    </source>
</evidence>
<evidence type="ECO:0000256" key="6">
    <source>
        <dbReference type="ARBA" id="ARBA00022679"/>
    </source>
</evidence>
<dbReference type="InterPro" id="IPR032675">
    <property type="entry name" value="LRR_dom_sf"/>
</dbReference>
<keyword evidence="8" id="KW-0732">Signal</keyword>
<dbReference type="PANTHER" id="PTHR47988">
    <property type="entry name" value="SOMATIC EMBRYOGENESIS RECEPTOR KINASE 1"/>
    <property type="match status" value="1"/>
</dbReference>
<dbReference type="Gene3D" id="1.10.510.10">
    <property type="entry name" value="Transferase(Phosphotransferase) domain 1"/>
    <property type="match status" value="1"/>
</dbReference>
<keyword evidence="5" id="KW-0433">Leucine-rich repeat</keyword>
<keyword evidence="6" id="KW-0808">Transferase</keyword>
<organism evidence="23 24">
    <name type="scientific">Zostera marina</name>
    <name type="common">Eelgrass</name>
    <dbReference type="NCBI Taxonomy" id="29655"/>
    <lineage>
        <taxon>Eukaryota</taxon>
        <taxon>Viridiplantae</taxon>
        <taxon>Streptophyta</taxon>
        <taxon>Embryophyta</taxon>
        <taxon>Tracheophyta</taxon>
        <taxon>Spermatophyta</taxon>
        <taxon>Magnoliopsida</taxon>
        <taxon>Liliopsida</taxon>
        <taxon>Zosteraceae</taxon>
        <taxon>Zostera</taxon>
    </lineage>
</organism>
<dbReference type="FunFam" id="3.80.10.10:FF:000021">
    <property type="entry name" value="Putative LRR receptor-like serine/threonine-protein kinase"/>
    <property type="match status" value="1"/>
</dbReference>
<keyword evidence="9" id="KW-0677">Repeat</keyword>
<sequence>MKTQTMVLLIWKVGFLVLLPWIGATWATLSPSGINYEVVALMAIKLQLHDPSNVLENWDINSVDPCSWRMITCSAEGYVSVLGLPSQSLSGTLSPGIGNLTHLQSVLFQNNAISGHIPSDIGSLNKLQTLDLSNNQFGGQIPTSLGKLSNLNYLRLNNNSLSGPCPKSLSDIKPLTLLDLSYNNLSSFSPNISARTLRIEGNPLICGSDTQRNCSPVSSDPLSFPPDDLNPKTQIGRGRRRRNSRLLIIVSLCGILGVLVVAAGLLLWWHYRYKRQIFFDVNEQYDPEVRLGHLKRYSFKELRMATDHFNQKNILGKGGFGIVYKGCLHDGTLVAVKRLRDYNAIGGETQFLTEVELISLAVHRNLLRIFGFCTTENERLLVYPYMPNGSVLFQLKEHDVHGRPVLSWSRRKLIALGAARGLLYLHEQCDPKIIHRDVKAANILLDQDFEAIVGDFGLAKLLDHKESHVTTAVRGTVGHIAPEYLSTGQSSEKTDVFGYGILLLELITGQKALDLGKVANQKGIVMLDWVKKLLRENRLPMIVDKELNKYDSVEMEEMVHVALLCTRYNPSERPKMSEILRLLEGEGLVNKWEASNKIGDSKSEQNDSNLSLQEERSINYTNLVDIRSLDIEEIELSGPR</sequence>
<dbReference type="AlphaFoldDB" id="A0A0K9NTZ6"/>
<evidence type="ECO:0000256" key="21">
    <source>
        <dbReference type="SAM" id="Phobius"/>
    </source>
</evidence>
<dbReference type="GO" id="GO:0005524">
    <property type="term" value="F:ATP binding"/>
    <property type="evidence" value="ECO:0007669"/>
    <property type="project" value="UniProtKB-UniRule"/>
</dbReference>